<evidence type="ECO:0000259" key="2">
    <source>
        <dbReference type="SMART" id="SM00198"/>
    </source>
</evidence>
<feature type="domain" description="SCP" evidence="2">
    <location>
        <begin position="1"/>
        <end position="121"/>
    </location>
</feature>
<dbReference type="PROSITE" id="PS01009">
    <property type="entry name" value="CRISP_1"/>
    <property type="match status" value="1"/>
</dbReference>
<dbReference type="OrthoDB" id="5877551at2759"/>
<dbReference type="EMBL" id="UYRV01026955">
    <property type="protein sequence ID" value="VDK80170.1"/>
    <property type="molecule type" value="Genomic_DNA"/>
</dbReference>
<dbReference type="PANTHER" id="PTHR10334">
    <property type="entry name" value="CYSTEINE-RICH SECRETORY PROTEIN-RELATED"/>
    <property type="match status" value="1"/>
</dbReference>
<evidence type="ECO:0000256" key="1">
    <source>
        <dbReference type="SAM" id="MobiDB-lite"/>
    </source>
</evidence>
<dbReference type="InterPro" id="IPR035940">
    <property type="entry name" value="CAP_sf"/>
</dbReference>
<dbReference type="Gene3D" id="3.40.33.10">
    <property type="entry name" value="CAP"/>
    <property type="match status" value="1"/>
</dbReference>
<dbReference type="PRINTS" id="PR00837">
    <property type="entry name" value="V5TPXLIKE"/>
</dbReference>
<keyword evidence="4" id="KW-1185">Reference proteome</keyword>
<dbReference type="InterPro" id="IPR014044">
    <property type="entry name" value="CAP_dom"/>
</dbReference>
<dbReference type="InterPro" id="IPR001283">
    <property type="entry name" value="CRISP-related"/>
</dbReference>
<dbReference type="SMART" id="SM00198">
    <property type="entry name" value="SCP"/>
    <property type="match status" value="1"/>
</dbReference>
<accession>A0A3P6TM15</accession>
<organism evidence="3 4">
    <name type="scientific">Cylicostephanus goldi</name>
    <name type="common">Nematode worm</name>
    <dbReference type="NCBI Taxonomy" id="71465"/>
    <lineage>
        <taxon>Eukaryota</taxon>
        <taxon>Metazoa</taxon>
        <taxon>Ecdysozoa</taxon>
        <taxon>Nematoda</taxon>
        <taxon>Chromadorea</taxon>
        <taxon>Rhabditida</taxon>
        <taxon>Rhabditina</taxon>
        <taxon>Rhabditomorpha</taxon>
        <taxon>Strongyloidea</taxon>
        <taxon>Strongylidae</taxon>
        <taxon>Cylicostephanus</taxon>
    </lineage>
</organism>
<reference evidence="3 4" key="1">
    <citation type="submission" date="2018-11" db="EMBL/GenBank/DDBJ databases">
        <authorList>
            <consortium name="Pathogen Informatics"/>
        </authorList>
    </citation>
    <scope>NUCLEOTIDE SEQUENCE [LARGE SCALE GENOMIC DNA]</scope>
</reference>
<proteinExistence type="predicted"/>
<evidence type="ECO:0000313" key="4">
    <source>
        <dbReference type="Proteomes" id="UP000271889"/>
    </source>
</evidence>
<dbReference type="Proteomes" id="UP000271889">
    <property type="component" value="Unassembled WGS sequence"/>
</dbReference>
<evidence type="ECO:0000313" key="3">
    <source>
        <dbReference type="EMBL" id="VDK80170.1"/>
    </source>
</evidence>
<gene>
    <name evidence="3" type="ORF">CGOC_LOCUS7666</name>
</gene>
<feature type="compositionally biased region" description="Basic residues" evidence="1">
    <location>
        <begin position="192"/>
        <end position="204"/>
    </location>
</feature>
<dbReference type="AlphaFoldDB" id="A0A3P6TM15"/>
<feature type="non-terminal residue" evidence="3">
    <location>
        <position position="204"/>
    </location>
</feature>
<dbReference type="GO" id="GO:0005576">
    <property type="term" value="C:extracellular region"/>
    <property type="evidence" value="ECO:0007669"/>
    <property type="project" value="InterPro"/>
</dbReference>
<dbReference type="PROSITE" id="PS01010">
    <property type="entry name" value="CRISP_2"/>
    <property type="match status" value="1"/>
</dbReference>
<dbReference type="Pfam" id="PF00188">
    <property type="entry name" value="CAP"/>
    <property type="match status" value="1"/>
</dbReference>
<feature type="region of interest" description="Disordered" evidence="1">
    <location>
        <begin position="149"/>
        <end position="204"/>
    </location>
</feature>
<dbReference type="SUPFAM" id="SSF55797">
    <property type="entry name" value="PR-1-like"/>
    <property type="match status" value="1"/>
</dbReference>
<name>A0A3P6TM15_CYLGO</name>
<dbReference type="InterPro" id="IPR018244">
    <property type="entry name" value="Allrgn_V5/Tpx1_CS"/>
</dbReference>
<dbReference type="CDD" id="cd05380">
    <property type="entry name" value="CAP_euk"/>
    <property type="match status" value="1"/>
</dbReference>
<protein>
    <recommendedName>
        <fullName evidence="2">SCP domain-containing protein</fullName>
    </recommendedName>
</protein>
<sequence>MPKLTYDCQVEEYAIAHAAKCQFQHSDGASRAYTGENIYMRSPVYDKVKAAEDSSRAWFSELAQKGVGTNLILDQTMWGRGVGHYTQMVWQSTKVIGCAVQDCPAMSFVVCNYKPAGNMMGSMLYETGAPCSKCPRGCENNLCVDEEASKAPESTTAMPQGTPEAPITTAVVTQGTPESPKPVVPKPASKNSKNKKKKNKKKKK</sequence>